<evidence type="ECO:0000313" key="2">
    <source>
        <dbReference type="Proteomes" id="UP000199409"/>
    </source>
</evidence>
<reference evidence="1 2" key="1">
    <citation type="submission" date="2016-10" db="EMBL/GenBank/DDBJ databases">
        <authorList>
            <person name="de Groot N.N."/>
        </authorList>
    </citation>
    <scope>NUCLEOTIDE SEQUENCE [LARGE SCALE GENOMIC DNA]</scope>
    <source>
        <strain evidence="1 2">DSM 7343</strain>
    </source>
</reference>
<gene>
    <name evidence="1" type="ORF">SAMN05660420_02442</name>
</gene>
<dbReference type="EMBL" id="FNQN01000007">
    <property type="protein sequence ID" value="SEA55627.1"/>
    <property type="molecule type" value="Genomic_DNA"/>
</dbReference>
<dbReference type="AlphaFoldDB" id="A0A1H4C5L3"/>
<name>A0A1H4C5L3_9BACT</name>
<organism evidence="1 2">
    <name type="scientific">Desulfuromusa kysingii</name>
    <dbReference type="NCBI Taxonomy" id="37625"/>
    <lineage>
        <taxon>Bacteria</taxon>
        <taxon>Pseudomonadati</taxon>
        <taxon>Thermodesulfobacteriota</taxon>
        <taxon>Desulfuromonadia</taxon>
        <taxon>Desulfuromonadales</taxon>
        <taxon>Geopsychrobacteraceae</taxon>
        <taxon>Desulfuromusa</taxon>
    </lineage>
</organism>
<sequence length="68" mass="7515">MTDPLIIHNLAGSFLYAAALRSDKNLGCQPHTFPVLDLKSCRKALPVENIANILRDSQPVPTRRVETS</sequence>
<proteinExistence type="predicted"/>
<protein>
    <submittedName>
        <fullName evidence="1">Uncharacterized protein</fullName>
    </submittedName>
</protein>
<keyword evidence="2" id="KW-1185">Reference proteome</keyword>
<evidence type="ECO:0000313" key="1">
    <source>
        <dbReference type="EMBL" id="SEA55627.1"/>
    </source>
</evidence>
<accession>A0A1H4C5L3</accession>
<dbReference type="Proteomes" id="UP000199409">
    <property type="component" value="Unassembled WGS sequence"/>
</dbReference>